<reference evidence="2 3" key="1">
    <citation type="journal article" date="2007" name="Nature">
        <title>Evolution of genes and genomes on the Drosophila phylogeny.</title>
        <authorList>
            <consortium name="Drosophila 12 Genomes Consortium"/>
            <person name="Clark A.G."/>
            <person name="Eisen M.B."/>
            <person name="Smith D.R."/>
            <person name="Bergman C.M."/>
            <person name="Oliver B."/>
            <person name="Markow T.A."/>
            <person name="Kaufman T.C."/>
            <person name="Kellis M."/>
            <person name="Gelbart W."/>
            <person name="Iyer V.N."/>
            <person name="Pollard D.A."/>
            <person name="Sackton T.B."/>
            <person name="Larracuente A.M."/>
            <person name="Singh N.D."/>
            <person name="Abad J.P."/>
            <person name="Abt D.N."/>
            <person name="Adryan B."/>
            <person name="Aguade M."/>
            <person name="Akashi H."/>
            <person name="Anderson W.W."/>
            <person name="Aquadro C.F."/>
            <person name="Ardell D.H."/>
            <person name="Arguello R."/>
            <person name="Artieri C.G."/>
            <person name="Barbash D.A."/>
            <person name="Barker D."/>
            <person name="Barsanti P."/>
            <person name="Batterham P."/>
            <person name="Batzoglou S."/>
            <person name="Begun D."/>
            <person name="Bhutkar A."/>
            <person name="Blanco E."/>
            <person name="Bosak S.A."/>
            <person name="Bradley R.K."/>
            <person name="Brand A.D."/>
            <person name="Brent M.R."/>
            <person name="Brooks A.N."/>
            <person name="Brown R.H."/>
            <person name="Butlin R.K."/>
            <person name="Caggese C."/>
            <person name="Calvi B.R."/>
            <person name="Bernardo de Carvalho A."/>
            <person name="Caspi A."/>
            <person name="Castrezana S."/>
            <person name="Celniker S.E."/>
            <person name="Chang J.L."/>
            <person name="Chapple C."/>
            <person name="Chatterji S."/>
            <person name="Chinwalla A."/>
            <person name="Civetta A."/>
            <person name="Clifton S.W."/>
            <person name="Comeron J.M."/>
            <person name="Costello J.C."/>
            <person name="Coyne J.A."/>
            <person name="Daub J."/>
            <person name="David R.G."/>
            <person name="Delcher A.L."/>
            <person name="Delehaunty K."/>
            <person name="Do C.B."/>
            <person name="Ebling H."/>
            <person name="Edwards K."/>
            <person name="Eickbush T."/>
            <person name="Evans J.D."/>
            <person name="Filipski A."/>
            <person name="Findeiss S."/>
            <person name="Freyhult E."/>
            <person name="Fulton L."/>
            <person name="Fulton R."/>
            <person name="Garcia A.C."/>
            <person name="Gardiner A."/>
            <person name="Garfield D.A."/>
            <person name="Garvin B.E."/>
            <person name="Gibson G."/>
            <person name="Gilbert D."/>
            <person name="Gnerre S."/>
            <person name="Godfrey J."/>
            <person name="Good R."/>
            <person name="Gotea V."/>
            <person name="Gravely B."/>
            <person name="Greenberg A.J."/>
            <person name="Griffiths-Jones S."/>
            <person name="Gross S."/>
            <person name="Guigo R."/>
            <person name="Gustafson E.A."/>
            <person name="Haerty W."/>
            <person name="Hahn M.W."/>
            <person name="Halligan D.L."/>
            <person name="Halpern A.L."/>
            <person name="Halter G.M."/>
            <person name="Han M.V."/>
            <person name="Heger A."/>
            <person name="Hillier L."/>
            <person name="Hinrichs A.S."/>
            <person name="Holmes I."/>
            <person name="Hoskins R.A."/>
            <person name="Hubisz M.J."/>
            <person name="Hultmark D."/>
            <person name="Huntley M.A."/>
            <person name="Jaffe D.B."/>
            <person name="Jagadeeshan S."/>
            <person name="Jeck W.R."/>
            <person name="Johnson J."/>
            <person name="Jones C.D."/>
            <person name="Jordan W.C."/>
            <person name="Karpen G.H."/>
            <person name="Kataoka E."/>
            <person name="Keightley P.D."/>
            <person name="Kheradpour P."/>
            <person name="Kirkness E.F."/>
            <person name="Koerich L.B."/>
            <person name="Kristiansen K."/>
            <person name="Kudrna D."/>
            <person name="Kulathinal R.J."/>
            <person name="Kumar S."/>
            <person name="Kwok R."/>
            <person name="Lander E."/>
            <person name="Langley C.H."/>
            <person name="Lapoint R."/>
            <person name="Lazzaro B.P."/>
            <person name="Lee S.J."/>
            <person name="Levesque L."/>
            <person name="Li R."/>
            <person name="Lin C.F."/>
            <person name="Lin M.F."/>
            <person name="Lindblad-Toh K."/>
            <person name="Llopart A."/>
            <person name="Long M."/>
            <person name="Low L."/>
            <person name="Lozovsky E."/>
            <person name="Lu J."/>
            <person name="Luo M."/>
            <person name="Machado C.A."/>
            <person name="Makalowski W."/>
            <person name="Marzo M."/>
            <person name="Matsuda M."/>
            <person name="Matzkin L."/>
            <person name="McAllister B."/>
            <person name="McBride C.S."/>
            <person name="McKernan B."/>
            <person name="McKernan K."/>
            <person name="Mendez-Lago M."/>
            <person name="Minx P."/>
            <person name="Mollenhauer M.U."/>
            <person name="Montooth K."/>
            <person name="Mount S.M."/>
            <person name="Mu X."/>
            <person name="Myers E."/>
            <person name="Negre B."/>
            <person name="Newfeld S."/>
            <person name="Nielsen R."/>
            <person name="Noor M.A."/>
            <person name="O'Grady P."/>
            <person name="Pachter L."/>
            <person name="Papaceit M."/>
            <person name="Parisi M.J."/>
            <person name="Parisi M."/>
            <person name="Parts L."/>
            <person name="Pedersen J.S."/>
            <person name="Pesole G."/>
            <person name="Phillippy A.M."/>
            <person name="Ponting C.P."/>
            <person name="Pop M."/>
            <person name="Porcelli D."/>
            <person name="Powell J.R."/>
            <person name="Prohaska S."/>
            <person name="Pruitt K."/>
            <person name="Puig M."/>
            <person name="Quesneville H."/>
            <person name="Ram K.R."/>
            <person name="Rand D."/>
            <person name="Rasmussen M.D."/>
            <person name="Reed L.K."/>
            <person name="Reenan R."/>
            <person name="Reily A."/>
            <person name="Remington K.A."/>
            <person name="Rieger T.T."/>
            <person name="Ritchie M.G."/>
            <person name="Robin C."/>
            <person name="Rogers Y.H."/>
            <person name="Rohde C."/>
            <person name="Rozas J."/>
            <person name="Rubenfield M.J."/>
            <person name="Ruiz A."/>
            <person name="Russo S."/>
            <person name="Salzberg S.L."/>
            <person name="Sanchez-Gracia A."/>
            <person name="Saranga D.J."/>
            <person name="Sato H."/>
            <person name="Schaeffer S.W."/>
            <person name="Schatz M.C."/>
            <person name="Schlenke T."/>
            <person name="Schwartz R."/>
            <person name="Segarra C."/>
            <person name="Singh R.S."/>
            <person name="Sirot L."/>
            <person name="Sirota M."/>
            <person name="Sisneros N.B."/>
            <person name="Smith C.D."/>
            <person name="Smith T.F."/>
            <person name="Spieth J."/>
            <person name="Stage D.E."/>
            <person name="Stark A."/>
            <person name="Stephan W."/>
            <person name="Strausberg R.L."/>
            <person name="Strempel S."/>
            <person name="Sturgill D."/>
            <person name="Sutton G."/>
            <person name="Sutton G.G."/>
            <person name="Tao W."/>
            <person name="Teichmann S."/>
            <person name="Tobari Y.N."/>
            <person name="Tomimura Y."/>
            <person name="Tsolas J.M."/>
            <person name="Valente V.L."/>
            <person name="Venter E."/>
            <person name="Venter J.C."/>
            <person name="Vicario S."/>
            <person name="Vieira F.G."/>
            <person name="Vilella A.J."/>
            <person name="Villasante A."/>
            <person name="Walenz B."/>
            <person name="Wang J."/>
            <person name="Wasserman M."/>
            <person name="Watts T."/>
            <person name="Wilson D."/>
            <person name="Wilson R.K."/>
            <person name="Wing R.A."/>
            <person name="Wolfner M.F."/>
            <person name="Wong A."/>
            <person name="Wong G.K."/>
            <person name="Wu C.I."/>
            <person name="Wu G."/>
            <person name="Yamamoto D."/>
            <person name="Yang H.P."/>
            <person name="Yang S.P."/>
            <person name="Yorke J.A."/>
            <person name="Yoshida K."/>
            <person name="Zdobnov E."/>
            <person name="Zhang P."/>
            <person name="Zhang Y."/>
            <person name="Zimin A.V."/>
            <person name="Baldwin J."/>
            <person name="Abdouelleil A."/>
            <person name="Abdulkadir J."/>
            <person name="Abebe A."/>
            <person name="Abera B."/>
            <person name="Abreu J."/>
            <person name="Acer S.C."/>
            <person name="Aftuck L."/>
            <person name="Alexander A."/>
            <person name="An P."/>
            <person name="Anderson E."/>
            <person name="Anderson S."/>
            <person name="Arachi H."/>
            <person name="Azer M."/>
            <person name="Bachantsang P."/>
            <person name="Barry A."/>
            <person name="Bayul T."/>
            <person name="Berlin A."/>
            <person name="Bessette D."/>
            <person name="Bloom T."/>
            <person name="Blye J."/>
            <person name="Boguslavskiy L."/>
            <person name="Bonnet C."/>
            <person name="Boukhgalter B."/>
            <person name="Bourzgui I."/>
            <person name="Brown A."/>
            <person name="Cahill P."/>
            <person name="Channer S."/>
            <person name="Cheshatsang Y."/>
            <person name="Chuda L."/>
            <person name="Citroen M."/>
            <person name="Collymore A."/>
            <person name="Cooke P."/>
            <person name="Costello M."/>
            <person name="D'Aco K."/>
            <person name="Daza R."/>
            <person name="De Haan G."/>
            <person name="DeGray S."/>
            <person name="DeMaso C."/>
            <person name="Dhargay N."/>
            <person name="Dooley K."/>
            <person name="Dooley E."/>
            <person name="Doricent M."/>
            <person name="Dorje P."/>
            <person name="Dorjee K."/>
            <person name="Dupes A."/>
            <person name="Elong R."/>
            <person name="Falk J."/>
            <person name="Farina A."/>
            <person name="Faro S."/>
            <person name="Ferguson D."/>
            <person name="Fisher S."/>
            <person name="Foley C.D."/>
            <person name="Franke A."/>
            <person name="Friedrich D."/>
            <person name="Gadbois L."/>
            <person name="Gearin G."/>
            <person name="Gearin C.R."/>
            <person name="Giannoukos G."/>
            <person name="Goode T."/>
            <person name="Graham J."/>
            <person name="Grandbois E."/>
            <person name="Grewal S."/>
            <person name="Gyaltsen K."/>
            <person name="Hafez N."/>
            <person name="Hagos B."/>
            <person name="Hall J."/>
            <person name="Henson C."/>
            <person name="Hollinger A."/>
            <person name="Honan T."/>
            <person name="Huard M.D."/>
            <person name="Hughes L."/>
            <person name="Hurhula B."/>
            <person name="Husby M.E."/>
            <person name="Kamat A."/>
            <person name="Kanga B."/>
            <person name="Kashin S."/>
            <person name="Khazanovich D."/>
            <person name="Kisner P."/>
            <person name="Lance K."/>
            <person name="Lara M."/>
            <person name="Lee W."/>
            <person name="Lennon N."/>
            <person name="Letendre F."/>
            <person name="LeVine R."/>
            <person name="Lipovsky A."/>
            <person name="Liu X."/>
            <person name="Liu J."/>
            <person name="Liu S."/>
            <person name="Lokyitsang T."/>
            <person name="Lokyitsang Y."/>
            <person name="Lubonja R."/>
            <person name="Lui A."/>
            <person name="MacDonald P."/>
            <person name="Magnisalis V."/>
            <person name="Maru K."/>
            <person name="Matthews C."/>
            <person name="McCusker W."/>
            <person name="McDonough S."/>
            <person name="Mehta T."/>
            <person name="Meldrim J."/>
            <person name="Meneus L."/>
            <person name="Mihai O."/>
            <person name="Mihalev A."/>
            <person name="Mihova T."/>
            <person name="Mittelman R."/>
            <person name="Mlenga V."/>
            <person name="Montmayeur A."/>
            <person name="Mulrain L."/>
            <person name="Navidi A."/>
            <person name="Naylor J."/>
            <person name="Negash T."/>
            <person name="Nguyen T."/>
            <person name="Nguyen N."/>
            <person name="Nicol R."/>
            <person name="Norbu C."/>
            <person name="Norbu N."/>
            <person name="Novod N."/>
            <person name="O'Neill B."/>
            <person name="Osman S."/>
            <person name="Markiewicz E."/>
            <person name="Oyono O.L."/>
            <person name="Patti C."/>
            <person name="Phunkhang P."/>
            <person name="Pierre F."/>
            <person name="Priest M."/>
            <person name="Raghuraman S."/>
            <person name="Rege F."/>
            <person name="Reyes R."/>
            <person name="Rise C."/>
            <person name="Rogov P."/>
            <person name="Ross K."/>
            <person name="Ryan E."/>
            <person name="Settipalli S."/>
            <person name="Shea T."/>
            <person name="Sherpa N."/>
            <person name="Shi L."/>
            <person name="Shih D."/>
            <person name="Sparrow T."/>
            <person name="Spaulding J."/>
            <person name="Stalker J."/>
            <person name="Stange-Thomann N."/>
            <person name="Stavropoulos S."/>
            <person name="Stone C."/>
            <person name="Strader C."/>
            <person name="Tesfaye S."/>
            <person name="Thomson T."/>
            <person name="Thoulutsang Y."/>
            <person name="Thoulutsang D."/>
            <person name="Topham K."/>
            <person name="Topping I."/>
            <person name="Tsamla T."/>
            <person name="Vassiliev H."/>
            <person name="Vo A."/>
            <person name="Wangchuk T."/>
            <person name="Wangdi T."/>
            <person name="Weiand M."/>
            <person name="Wilkinson J."/>
            <person name="Wilson A."/>
            <person name="Yadav S."/>
            <person name="Young G."/>
            <person name="Yu Q."/>
            <person name="Zembek L."/>
            <person name="Zhong D."/>
            <person name="Zimmer A."/>
            <person name="Zwirko Z."/>
            <person name="Jaffe D.B."/>
            <person name="Alvarez P."/>
            <person name="Brockman W."/>
            <person name="Butler J."/>
            <person name="Chin C."/>
            <person name="Gnerre S."/>
            <person name="Grabherr M."/>
            <person name="Kleber M."/>
            <person name="Mauceli E."/>
            <person name="MacCallum I."/>
        </authorList>
    </citation>
    <scope>NUCLEOTIDE SEQUENCE [LARGE SCALE GENOMIC DNA]</scope>
    <source>
        <strain evidence="3">Tucson 14024-0371.13</strain>
    </source>
</reference>
<feature type="transmembrane region" description="Helical" evidence="1">
    <location>
        <begin position="127"/>
        <end position="147"/>
    </location>
</feature>
<dbReference type="AlphaFoldDB" id="B3LWN3"/>
<dbReference type="GeneID" id="26515521"/>
<proteinExistence type="predicted"/>
<organism evidence="2 3">
    <name type="scientific">Drosophila ananassae</name>
    <name type="common">Fruit fly</name>
    <dbReference type="NCBI Taxonomy" id="7217"/>
    <lineage>
        <taxon>Eukaryota</taxon>
        <taxon>Metazoa</taxon>
        <taxon>Ecdysozoa</taxon>
        <taxon>Arthropoda</taxon>
        <taxon>Hexapoda</taxon>
        <taxon>Insecta</taxon>
        <taxon>Pterygota</taxon>
        <taxon>Neoptera</taxon>
        <taxon>Endopterygota</taxon>
        <taxon>Diptera</taxon>
        <taxon>Brachycera</taxon>
        <taxon>Muscomorpha</taxon>
        <taxon>Ephydroidea</taxon>
        <taxon>Drosophilidae</taxon>
        <taxon>Drosophila</taxon>
        <taxon>Sophophora</taxon>
    </lineage>
</organism>
<accession>B3LWN3</accession>
<dbReference type="PANTHER" id="PTHR12459">
    <property type="entry name" value="TRANSMEMBRANE PROTEIN 135-RELATED"/>
    <property type="match status" value="1"/>
</dbReference>
<evidence type="ECO:0000313" key="3">
    <source>
        <dbReference type="Proteomes" id="UP000007801"/>
    </source>
</evidence>
<keyword evidence="1" id="KW-0812">Transmembrane</keyword>
<keyword evidence="3" id="KW-1185">Reference proteome</keyword>
<evidence type="ECO:0008006" key="4">
    <source>
        <dbReference type="Google" id="ProtNLM"/>
    </source>
</evidence>
<feature type="transmembrane region" description="Helical" evidence="1">
    <location>
        <begin position="279"/>
        <end position="301"/>
    </location>
</feature>
<evidence type="ECO:0000313" key="2">
    <source>
        <dbReference type="EMBL" id="EDV41627.2"/>
    </source>
</evidence>
<feature type="transmembrane region" description="Helical" evidence="1">
    <location>
        <begin position="103"/>
        <end position="121"/>
    </location>
</feature>
<dbReference type="InterPro" id="IPR026749">
    <property type="entry name" value="Tmem135"/>
</dbReference>
<keyword evidence="1" id="KW-1133">Transmembrane helix</keyword>
<gene>
    <name evidence="2" type="primary">Dana\GF17573</name>
    <name evidence="2" type="synonym">dana_GLEANR_18836</name>
    <name evidence="2" type="ORF">GF17573</name>
</gene>
<name>B3LWN3_DROAN</name>
<sequence>MVSPSKLLEPPLNRMPCSVLHSRPGQSCTQAFLWNLYRNHVSSGKYYLPLLLFPLALKWRRLTNRKATMPVVWNYLQATSFASFINATTFYLMCMARRYNSRFMFIFTPYLSCWLASQLSWWMPPQVLLYFVSGITHAALETLMRYFNVPLVHSRLDQTLVFMICSLIAIHYQQANKYSGFWFIRPVPLHKDYQKWTMIQRLRDSLKEISTYMGVGLVLDLVNPIRKRSLKSLRLKSTTFLVGYIGIFKLLQSLFLGRFNLKHSNAFAAFLSGSAFASLNRLTFMCFAVVTASQVIWLQVCSKDPKQDTRLATIQRIPWSKLLIPCCLAYLVHIFFFHSHHLNDLARDFIDFTCDKNGQRLLDLMKLPDVNMIMTKVNSSPKTSFWY</sequence>
<dbReference type="eggNOG" id="ENOG502RTNC">
    <property type="taxonomic scope" value="Eukaryota"/>
</dbReference>
<dbReference type="OrthoDB" id="291792at2759"/>
<feature type="transmembrane region" description="Helical" evidence="1">
    <location>
        <begin position="238"/>
        <end position="259"/>
    </location>
</feature>
<dbReference type="Proteomes" id="UP000007801">
    <property type="component" value="Unassembled WGS sequence"/>
</dbReference>
<dbReference type="InParanoid" id="B3LWN3"/>
<evidence type="ECO:0000256" key="1">
    <source>
        <dbReference type="SAM" id="Phobius"/>
    </source>
</evidence>
<dbReference type="EMBL" id="CH902617">
    <property type="protein sequence ID" value="EDV41627.2"/>
    <property type="molecule type" value="Genomic_DNA"/>
</dbReference>
<keyword evidence="1" id="KW-0472">Membrane</keyword>
<dbReference type="KEGG" id="dan:6500357"/>
<feature type="transmembrane region" description="Helical" evidence="1">
    <location>
        <begin position="322"/>
        <end position="339"/>
    </location>
</feature>
<dbReference type="HOGENOM" id="CLU_1090961_0_0_1"/>
<protein>
    <recommendedName>
        <fullName evidence="4">Transmembrane protein 135 N-terminal domain-containing protein</fullName>
    </recommendedName>
</protein>
<dbReference type="STRING" id="7217.B3LWN3"/>
<dbReference type="FunCoup" id="B3LWN3">
    <property type="interactions" value="1"/>
</dbReference>
<dbReference type="PANTHER" id="PTHR12459:SF15">
    <property type="entry name" value="TRANSMEMBRANE PROTEIN 135"/>
    <property type="match status" value="1"/>
</dbReference>
<feature type="transmembrane region" description="Helical" evidence="1">
    <location>
        <begin position="75"/>
        <end position="96"/>
    </location>
</feature>